<gene>
    <name evidence="6" type="ordered locus">Hoch_1945</name>
</gene>
<dbReference type="Pfam" id="PF00069">
    <property type="entry name" value="Pkinase"/>
    <property type="match status" value="1"/>
</dbReference>
<dbReference type="SMART" id="SM00065">
    <property type="entry name" value="GAF"/>
    <property type="match status" value="1"/>
</dbReference>
<dbReference type="eggNOG" id="COG0515">
    <property type="taxonomic scope" value="Bacteria"/>
</dbReference>
<dbReference type="eggNOG" id="COG3899">
    <property type="taxonomic scope" value="Bacteria"/>
</dbReference>
<feature type="compositionally biased region" description="Basic and acidic residues" evidence="3">
    <location>
        <begin position="445"/>
        <end position="456"/>
    </location>
</feature>
<dbReference type="KEGG" id="hoh:Hoch_1945"/>
<dbReference type="GO" id="GO:0005524">
    <property type="term" value="F:ATP binding"/>
    <property type="evidence" value="ECO:0007669"/>
    <property type="project" value="InterPro"/>
</dbReference>
<dbReference type="Pfam" id="PF13191">
    <property type="entry name" value="AAA_16"/>
    <property type="match status" value="1"/>
</dbReference>
<dbReference type="InterPro" id="IPR053159">
    <property type="entry name" value="Hybrid_Histidine_Kinase"/>
</dbReference>
<dbReference type="SMART" id="SM00387">
    <property type="entry name" value="HATPase_c"/>
    <property type="match status" value="1"/>
</dbReference>
<dbReference type="Pfam" id="PF01590">
    <property type="entry name" value="GAF"/>
    <property type="match status" value="1"/>
</dbReference>
<keyword evidence="6" id="KW-0808">Transferase</keyword>
<dbReference type="STRING" id="502025.Hoch_1945"/>
<dbReference type="PRINTS" id="PR00344">
    <property type="entry name" value="BCTRLSENSOR"/>
</dbReference>
<dbReference type="SUPFAM" id="SSF56112">
    <property type="entry name" value="Protein kinase-like (PK-like)"/>
    <property type="match status" value="1"/>
</dbReference>
<dbReference type="InterPro" id="IPR011009">
    <property type="entry name" value="Kinase-like_dom_sf"/>
</dbReference>
<evidence type="ECO:0000256" key="3">
    <source>
        <dbReference type="SAM" id="MobiDB-lite"/>
    </source>
</evidence>
<dbReference type="Gene3D" id="3.30.450.40">
    <property type="match status" value="1"/>
</dbReference>
<evidence type="ECO:0000259" key="5">
    <source>
        <dbReference type="PROSITE" id="PS50109"/>
    </source>
</evidence>
<evidence type="ECO:0000259" key="4">
    <source>
        <dbReference type="PROSITE" id="PS50011"/>
    </source>
</evidence>
<dbReference type="PROSITE" id="PS50109">
    <property type="entry name" value="HIS_KIN"/>
    <property type="match status" value="1"/>
</dbReference>
<feature type="domain" description="Protein kinase" evidence="4">
    <location>
        <begin position="9"/>
        <end position="280"/>
    </location>
</feature>
<dbReference type="OrthoDB" id="9801841at2"/>
<feature type="region of interest" description="Disordered" evidence="3">
    <location>
        <begin position="445"/>
        <end position="489"/>
    </location>
</feature>
<dbReference type="RefSeq" id="WP_012827099.1">
    <property type="nucleotide sequence ID" value="NC_013440.1"/>
</dbReference>
<dbReference type="HOGENOM" id="CLU_000445_34_2_7"/>
<dbReference type="InterPro" id="IPR036890">
    <property type="entry name" value="HATPase_C_sf"/>
</dbReference>
<dbReference type="SUPFAM" id="SSF52540">
    <property type="entry name" value="P-loop containing nucleoside triphosphate hydrolases"/>
    <property type="match status" value="1"/>
</dbReference>
<name>D0LZ21_HALO1</name>
<dbReference type="InterPro" id="IPR003594">
    <property type="entry name" value="HATPase_dom"/>
</dbReference>
<dbReference type="InterPro" id="IPR003018">
    <property type="entry name" value="GAF"/>
</dbReference>
<evidence type="ECO:0000313" key="7">
    <source>
        <dbReference type="Proteomes" id="UP000001880"/>
    </source>
</evidence>
<evidence type="ECO:0000313" key="6">
    <source>
        <dbReference type="EMBL" id="ACY14491.1"/>
    </source>
</evidence>
<dbReference type="Gene3D" id="1.10.510.10">
    <property type="entry name" value="Transferase(Phosphotransferase) domain 1"/>
    <property type="match status" value="1"/>
</dbReference>
<comment type="catalytic activity">
    <reaction evidence="1">
        <text>ATP + protein L-histidine = ADP + protein N-phospho-L-histidine.</text>
        <dbReference type="EC" id="2.7.13.3"/>
    </reaction>
</comment>
<dbReference type="EC" id="2.7.13.3" evidence="2"/>
<dbReference type="SUPFAM" id="SSF55874">
    <property type="entry name" value="ATPase domain of HSP90 chaperone/DNA topoisomerase II/histidine kinase"/>
    <property type="match status" value="1"/>
</dbReference>
<dbReference type="eggNOG" id="COG4191">
    <property type="taxonomic scope" value="Bacteria"/>
</dbReference>
<dbReference type="InterPro" id="IPR005467">
    <property type="entry name" value="His_kinase_dom"/>
</dbReference>
<evidence type="ECO:0000256" key="1">
    <source>
        <dbReference type="ARBA" id="ARBA00000085"/>
    </source>
</evidence>
<reference evidence="6 7" key="1">
    <citation type="journal article" date="2010" name="Stand. Genomic Sci.">
        <title>Complete genome sequence of Haliangium ochraceum type strain (SMP-2).</title>
        <authorList>
            <consortium name="US DOE Joint Genome Institute (JGI-PGF)"/>
            <person name="Ivanova N."/>
            <person name="Daum C."/>
            <person name="Lang E."/>
            <person name="Abt B."/>
            <person name="Kopitz M."/>
            <person name="Saunders E."/>
            <person name="Lapidus A."/>
            <person name="Lucas S."/>
            <person name="Glavina Del Rio T."/>
            <person name="Nolan M."/>
            <person name="Tice H."/>
            <person name="Copeland A."/>
            <person name="Cheng J.F."/>
            <person name="Chen F."/>
            <person name="Bruce D."/>
            <person name="Goodwin L."/>
            <person name="Pitluck S."/>
            <person name="Mavromatis K."/>
            <person name="Pati A."/>
            <person name="Mikhailova N."/>
            <person name="Chen A."/>
            <person name="Palaniappan K."/>
            <person name="Land M."/>
            <person name="Hauser L."/>
            <person name="Chang Y.J."/>
            <person name="Jeffries C.D."/>
            <person name="Detter J.C."/>
            <person name="Brettin T."/>
            <person name="Rohde M."/>
            <person name="Goker M."/>
            <person name="Bristow J."/>
            <person name="Markowitz V."/>
            <person name="Eisen J.A."/>
            <person name="Hugenholtz P."/>
            <person name="Kyrpides N.C."/>
            <person name="Klenk H.P."/>
        </authorList>
    </citation>
    <scope>NUCLEOTIDE SEQUENCE [LARGE SCALE GENOMIC DNA]</scope>
    <source>
        <strain evidence="7">DSM 14365 / CIP 107738 / JCM 11303 / AJ 13395 / SMP-2</strain>
    </source>
</reference>
<dbReference type="CDD" id="cd14014">
    <property type="entry name" value="STKc_PknB_like"/>
    <property type="match status" value="1"/>
</dbReference>
<dbReference type="SMART" id="SM00220">
    <property type="entry name" value="S_TKc"/>
    <property type="match status" value="1"/>
</dbReference>
<dbReference type="PROSITE" id="PS50011">
    <property type="entry name" value="PROTEIN_KINASE_DOM"/>
    <property type="match status" value="1"/>
</dbReference>
<dbReference type="Pfam" id="PF02518">
    <property type="entry name" value="HATPase_c"/>
    <property type="match status" value="1"/>
</dbReference>
<dbReference type="InterPro" id="IPR041664">
    <property type="entry name" value="AAA_16"/>
</dbReference>
<dbReference type="Gene3D" id="1.10.287.130">
    <property type="match status" value="1"/>
</dbReference>
<dbReference type="InterPro" id="IPR004358">
    <property type="entry name" value="Sig_transdc_His_kin-like_C"/>
</dbReference>
<accession>D0LZ21</accession>
<dbReference type="Proteomes" id="UP000001880">
    <property type="component" value="Chromosome"/>
</dbReference>
<keyword evidence="7" id="KW-1185">Reference proteome</keyword>
<evidence type="ECO:0000256" key="2">
    <source>
        <dbReference type="ARBA" id="ARBA00012438"/>
    </source>
</evidence>
<dbReference type="InterPro" id="IPR027417">
    <property type="entry name" value="P-loop_NTPase"/>
</dbReference>
<keyword evidence="6" id="KW-0418">Kinase</keyword>
<dbReference type="PANTHER" id="PTHR43642:SF1">
    <property type="entry name" value="HYBRID SIGNAL TRANSDUCTION HISTIDINE KINASE G"/>
    <property type="match status" value="1"/>
</dbReference>
<dbReference type="InterPro" id="IPR000719">
    <property type="entry name" value="Prot_kinase_dom"/>
</dbReference>
<proteinExistence type="predicted"/>
<dbReference type="GO" id="GO:0004673">
    <property type="term" value="F:protein histidine kinase activity"/>
    <property type="evidence" value="ECO:0007669"/>
    <property type="project" value="UniProtKB-EC"/>
</dbReference>
<feature type="compositionally biased region" description="Basic and acidic residues" evidence="3">
    <location>
        <begin position="466"/>
        <end position="477"/>
    </location>
</feature>
<dbReference type="EMBL" id="CP001804">
    <property type="protein sequence ID" value="ACY14491.1"/>
    <property type="molecule type" value="Genomic_DNA"/>
</dbReference>
<protein>
    <recommendedName>
        <fullName evidence="2">histidine kinase</fullName>
        <ecNumber evidence="2">2.7.13.3</ecNumber>
    </recommendedName>
</protein>
<dbReference type="eggNOG" id="COG2203">
    <property type="taxonomic scope" value="Bacteria"/>
</dbReference>
<dbReference type="Gene3D" id="3.30.565.10">
    <property type="entry name" value="Histidine kinase-like ATPase, C-terminal domain"/>
    <property type="match status" value="1"/>
</dbReference>
<dbReference type="PANTHER" id="PTHR43642">
    <property type="entry name" value="HYBRID SIGNAL TRANSDUCTION HISTIDINE KINASE G"/>
    <property type="match status" value="1"/>
</dbReference>
<sequence>MNHPDLPGIRIVRPLHESAASSCYLGERMDDGHAVVVKSVRLAQANALHLSLLRREFAIGARLEIAGSARYHWFGEVPGGMALVRDFVAGGSLHELYRPPLPVAEFLPLAERIARLLSSLHRARVIHCDISPHNIIADSEHERVSLIDFGVADVLRHVPDANRAPGVGSGAQIILVTPPYMAPEQTGRMDQIVDHRADLYALGVLFYRLLSGSLPLVAEDPLGWFHAHLARVPEPLASRVPELPAPLKALVMRLLAKQPDDRYQSAYGLACDLAEIREQLERPPQAAAAGLAGFVLGRRDRSAHFVVTPVENPARAAILAQLEDAYQSVIDEGRSALVALGGPAGVGKSTLWRAFVRSRAPSGDHEGDSIAGPALRCQFTPEASKSPYQTLLRCLDGLVDHILGSTIALDTWRRRLVGALGDNLGVLLAHLPRLHLVVGERAGGEGDARELARNPGREGASSGERAGSDERAAERTGNRSSALATDGGARRMQRTLSGFLGLFSDIHAPLRLLLDDLQWADPESLALIAYLLVSPEHGGHLLVATYRDEGDDTSARLRAWLSELPKSAELRVLEVAPLAPEDVERMVARAFGHSSEDVGALAAELHRKTGGLPLLVNEYLQSLYRTGHIHFDEHRGGFAWDGERIEVSDISDAMAVLLNKRVAALSGERAELLSTAACFGDSFAPELLAAVCELSLDQVFSGLWPAVIDELVLPPPATGGAYRWSHDRLREAVLARLDDEQRGQRHLRIARVLHARSAAPAADGARAADARAGDDARYAAATHYAAAADALRDADERRSICALLVTAGERALASGAPASAHRFLDAARALLSADAWREDMALALRLHRLLGVSSHFSGQVSESEQHYLTALEHAREPEDRAILLDGLCNLFTTQGRFPDAVRVGMEALAALDIQFPDEPEHRQHAIAHRLEELRELLAEQSPAALRQAPWSDDPRHHLVAQLARHLAVSALLMDPPLHDLLVLSLGRISLRHGRTEHTPWCYASLGTLLIGTHEDYAGAAELGQVAYDLALAPEHRPSSAMALFALGVFIRFWRAPYRDTRALYREARRQALEYGDLEAAAWCSSGSVDVALSTGAPLELVVAEADEELASAPLSAGVAVLRVYTLLGRQFALAWQGRTESPTSIISADLDEPTLATLHAVSQSTYGYWVSLARLYYAFGDIEPAWAALSEARFFEHPPYMFSTIKYTQMKGLLLCARASAPTPHWDEDSRAQLDAVCERLAAWADECPHDVAHKHALVVAERARVRGEFAAAAAGYERTIQGAQRQGYLQDFALGLELAGKFYRSQGRPLVAEGYLRAAREAYLRWGAKRKAEQLGLEEELARPREHGDGGAIEASTSEILPTNLDALALHKAVMRISRELVLDKLVAGLMRSLIEHAAVQTGYLILRRDGALWLEVSATVAERAPVIQRQRIDTREASDMVPRSVIDYVQRTRTRVMRSGDNFAPFSDDPYFVRHRPRAFLALPIVHRGSFSGLLYLENQVANNAFSDDRMPVLEVLAAQAAISIDNAQLYHEMEQRVRDRTRALEDTQRQLVQAARRAGMAEIAGNVLHSVGNVLNSVMTAAATLDEQIRNSRVGALRRMSETIDEHEDFVAFVRDDPRGQRLPDFLRALCKRLDTENEKRLDEVAQVQGLLDQIQILVDGQQSYATNASLMLEPIDIAEAIERALGLAGVAKGTPAIAVERVLAAEFSLHTDRHKLEQVLINLLGNAADAVRAQPSGQRCITITTGVRSQQTVFVEVRDSGGGVAPELREQIFRQGFTTKGHGHGIGLHLSAILARDLGGTLRLGDEREGPGATFVLELPRVHTSGER</sequence>
<organism evidence="6 7">
    <name type="scientific">Haliangium ochraceum (strain DSM 14365 / JCM 11303 / SMP-2)</name>
    <dbReference type="NCBI Taxonomy" id="502025"/>
    <lineage>
        <taxon>Bacteria</taxon>
        <taxon>Pseudomonadati</taxon>
        <taxon>Myxococcota</taxon>
        <taxon>Polyangia</taxon>
        <taxon>Haliangiales</taxon>
        <taxon>Kofleriaceae</taxon>
        <taxon>Haliangium</taxon>
    </lineage>
</organism>
<dbReference type="SUPFAM" id="SSF55781">
    <property type="entry name" value="GAF domain-like"/>
    <property type="match status" value="1"/>
</dbReference>
<feature type="domain" description="Histidine kinase" evidence="5">
    <location>
        <begin position="1569"/>
        <end position="1827"/>
    </location>
</feature>
<dbReference type="InterPro" id="IPR029016">
    <property type="entry name" value="GAF-like_dom_sf"/>
</dbReference>